<dbReference type="EMBL" id="CCBN010000005">
    <property type="protein sequence ID" value="CDO53537.1"/>
    <property type="molecule type" value="Genomic_DNA"/>
</dbReference>
<dbReference type="Pfam" id="PF22254">
    <property type="entry name" value="TFA2_E-tether"/>
    <property type="match status" value="1"/>
</dbReference>
<dbReference type="GO" id="GO:0003677">
    <property type="term" value="F:DNA binding"/>
    <property type="evidence" value="ECO:0007669"/>
    <property type="project" value="UniProtKB-UniRule"/>
</dbReference>
<evidence type="ECO:0000313" key="11">
    <source>
        <dbReference type="Proteomes" id="UP000242525"/>
    </source>
</evidence>
<comment type="caution">
    <text evidence="10">The sequence shown here is derived from an EMBL/GenBank/DDBJ whole genome shotgun (WGS) entry which is preliminary data.</text>
</comment>
<dbReference type="InterPro" id="IPR040501">
    <property type="entry name" value="TFA2_Winged_2"/>
</dbReference>
<dbReference type="PROSITE" id="PS51351">
    <property type="entry name" value="TFIIE_BETA_C"/>
    <property type="match status" value="1"/>
</dbReference>
<feature type="region of interest" description="Disordered" evidence="8">
    <location>
        <begin position="1"/>
        <end position="51"/>
    </location>
</feature>
<dbReference type="GO" id="GO:0005673">
    <property type="term" value="C:transcription factor TFIIE complex"/>
    <property type="evidence" value="ECO:0007669"/>
    <property type="project" value="UniProtKB-UniRule"/>
</dbReference>
<dbReference type="InterPro" id="IPR016656">
    <property type="entry name" value="TFIIE-bsu"/>
</dbReference>
<feature type="compositionally biased region" description="Polar residues" evidence="8">
    <location>
        <begin position="1"/>
        <end position="10"/>
    </location>
</feature>
<dbReference type="InterPro" id="IPR054600">
    <property type="entry name" value="TFA2_E-tether"/>
</dbReference>
<dbReference type="STRING" id="1173061.A0A0J9X8P3"/>
<dbReference type="OrthoDB" id="5323195at2759"/>
<reference evidence="10" key="1">
    <citation type="submission" date="2014-03" db="EMBL/GenBank/DDBJ databases">
        <authorList>
            <person name="Casaregola S."/>
        </authorList>
    </citation>
    <scope>NUCLEOTIDE SEQUENCE [LARGE SCALE GENOMIC DNA]</scope>
    <source>
        <strain evidence="10">CLIB 918</strain>
    </source>
</reference>
<evidence type="ECO:0000256" key="6">
    <source>
        <dbReference type="ARBA" id="ARBA00025581"/>
    </source>
</evidence>
<evidence type="ECO:0000256" key="5">
    <source>
        <dbReference type="ARBA" id="ARBA00023242"/>
    </source>
</evidence>
<keyword evidence="4 7" id="KW-0804">Transcription</keyword>
<organism evidence="10 11">
    <name type="scientific">Geotrichum candidum</name>
    <name type="common">Oospora lactis</name>
    <name type="synonym">Dipodascus geotrichum</name>
    <dbReference type="NCBI Taxonomy" id="1173061"/>
    <lineage>
        <taxon>Eukaryota</taxon>
        <taxon>Fungi</taxon>
        <taxon>Dikarya</taxon>
        <taxon>Ascomycota</taxon>
        <taxon>Saccharomycotina</taxon>
        <taxon>Dipodascomycetes</taxon>
        <taxon>Dipodascales</taxon>
        <taxon>Dipodascaceae</taxon>
        <taxon>Geotrichum</taxon>
    </lineage>
</organism>
<evidence type="ECO:0000256" key="1">
    <source>
        <dbReference type="ARBA" id="ARBA00004123"/>
    </source>
</evidence>
<dbReference type="AlphaFoldDB" id="A0A0J9X8P3"/>
<comment type="similarity">
    <text evidence="7">Belongs to the TFIIE beta subunit family.</text>
</comment>
<dbReference type="GO" id="GO:0001097">
    <property type="term" value="F:TFIIH-class transcription factor complex binding"/>
    <property type="evidence" value="ECO:0007669"/>
    <property type="project" value="TreeGrafter"/>
</dbReference>
<evidence type="ECO:0000256" key="2">
    <source>
        <dbReference type="ARBA" id="ARBA00023015"/>
    </source>
</evidence>
<evidence type="ECO:0000256" key="7">
    <source>
        <dbReference type="PIRNR" id="PIRNR016398"/>
    </source>
</evidence>
<comment type="subcellular location">
    <subcellularLocation>
        <location evidence="1 7">Nucleus</location>
    </subcellularLocation>
</comment>
<dbReference type="Pfam" id="PF18121">
    <property type="entry name" value="TFA2_Winged_2"/>
    <property type="match status" value="1"/>
</dbReference>
<dbReference type="Proteomes" id="UP000242525">
    <property type="component" value="Unassembled WGS sequence"/>
</dbReference>
<keyword evidence="2 7" id="KW-0805">Transcription regulation</keyword>
<gene>
    <name evidence="10" type="ORF">BN980_GECA05s03288g</name>
</gene>
<comment type="subunit">
    <text evidence="7">Tetramer of two alpha and two beta chains.</text>
</comment>
<protein>
    <recommendedName>
        <fullName evidence="7">Transcription initiation factor IIE subunit beta</fullName>
    </recommendedName>
</protein>
<evidence type="ECO:0000313" key="10">
    <source>
        <dbReference type="EMBL" id="CDO53537.1"/>
    </source>
</evidence>
<evidence type="ECO:0000256" key="3">
    <source>
        <dbReference type="ARBA" id="ARBA00023125"/>
    </source>
</evidence>
<evidence type="ECO:0000256" key="8">
    <source>
        <dbReference type="SAM" id="MobiDB-lite"/>
    </source>
</evidence>
<comment type="function">
    <text evidence="6 7">Recruits TFIIH to the initiation complex and stimulates the RNA polymerase II C-terminal domain kinase and DNA-dependent ATPase activities of TFIIH. Both TFIIH and TFIIE are required for promoter clearance by RNA polymerase.</text>
</comment>
<feature type="domain" description="TFIIE beta" evidence="9">
    <location>
        <begin position="61"/>
        <end position="135"/>
    </location>
</feature>
<evidence type="ECO:0000256" key="4">
    <source>
        <dbReference type="ARBA" id="ARBA00023163"/>
    </source>
</evidence>
<dbReference type="GO" id="GO:0006367">
    <property type="term" value="P:transcription initiation at RNA polymerase II promoter"/>
    <property type="evidence" value="ECO:0007669"/>
    <property type="project" value="UniProtKB-UniRule"/>
</dbReference>
<dbReference type="PANTHER" id="PTHR12716">
    <property type="entry name" value="TRANSCRIPTION INITIATION FACTOR IIE, BETA SUBUNIT"/>
    <property type="match status" value="1"/>
</dbReference>
<dbReference type="PANTHER" id="PTHR12716:SF8">
    <property type="entry name" value="TRANSCRIPTION INITIATION FACTOR IIE SUBUNIT BETA"/>
    <property type="match status" value="1"/>
</dbReference>
<feature type="region of interest" description="Disordered" evidence="8">
    <location>
        <begin position="237"/>
        <end position="275"/>
    </location>
</feature>
<evidence type="ECO:0000259" key="9">
    <source>
        <dbReference type="PROSITE" id="PS51351"/>
    </source>
</evidence>
<keyword evidence="11" id="KW-1185">Reference proteome</keyword>
<accession>A0A0J9X8P3</accession>
<dbReference type="PIRSF" id="PIRSF016398">
    <property type="entry name" value="TFIIE-beta"/>
    <property type="match status" value="1"/>
</dbReference>
<dbReference type="Pfam" id="PF02186">
    <property type="entry name" value="TFIIE_beta"/>
    <property type="match status" value="1"/>
</dbReference>
<keyword evidence="5 7" id="KW-0539">Nucleus</keyword>
<keyword evidence="3 7" id="KW-0238">DNA-binding</keyword>
<proteinExistence type="inferred from homology"/>
<name>A0A0J9X8P3_GEOCN</name>
<dbReference type="InterPro" id="IPR003166">
    <property type="entry name" value="TFIIE_bsu_DNA-bd"/>
</dbReference>
<sequence>MSSLSDQLSSFKKKVKSAPVLQRHVVNQPSGAGQKRESTETSTQSPKRKKTAVAIAQAAAAASAANNAPNRHLNTMIMDASEYIKRADKPVSFDDIASYLSTDIDSLLPRLLKIDRIQINMTQKTAQYVSVYGIYSKEDLLTFLRRQETYQGIPVSKLKDGWNGCLAAIEELEKEQLVIVTRTKKENIPRFVWANTGGPLGGIDEEFIAIWSQVKVPDAADLPAKLLEAGLKPTSVDPATIKSNKKAGGDRKQKKPRRGKITNTHLGGLLKDFGM</sequence>